<dbReference type="EMBL" id="JAWHTF010000001">
    <property type="protein sequence ID" value="MDU8885202.1"/>
    <property type="molecule type" value="Genomic_DNA"/>
</dbReference>
<accession>A0ABU3U457</accession>
<protein>
    <submittedName>
        <fullName evidence="1">Uncharacterized protein</fullName>
    </submittedName>
</protein>
<dbReference type="Proteomes" id="UP001268651">
    <property type="component" value="Unassembled WGS sequence"/>
</dbReference>
<reference evidence="1 2" key="1">
    <citation type="submission" date="2023-10" db="EMBL/GenBank/DDBJ databases">
        <title>Marimonas sp. nov. isolated from tidal mud flat.</title>
        <authorList>
            <person name="Jaincy N.J."/>
            <person name="Srinivasan S."/>
            <person name="Lee S.-S."/>
        </authorList>
    </citation>
    <scope>NUCLEOTIDE SEQUENCE [LARGE SCALE GENOMIC DNA]</scope>
    <source>
        <strain evidence="1 2">MJ-SS3</strain>
    </source>
</reference>
<gene>
    <name evidence="1" type="ORF">RXV94_03455</name>
</gene>
<proteinExistence type="predicted"/>
<name>A0ABU3U457_9FLAO</name>
<evidence type="ECO:0000313" key="2">
    <source>
        <dbReference type="Proteomes" id="UP001268651"/>
    </source>
</evidence>
<comment type="caution">
    <text evidence="1">The sequence shown here is derived from an EMBL/GenBank/DDBJ whole genome shotgun (WGS) entry which is preliminary data.</text>
</comment>
<evidence type="ECO:0000313" key="1">
    <source>
        <dbReference type="EMBL" id="MDU8885202.1"/>
    </source>
</evidence>
<keyword evidence="2" id="KW-1185">Reference proteome</keyword>
<dbReference type="RefSeq" id="WP_316661062.1">
    <property type="nucleotide sequence ID" value="NZ_JAWHTF010000001.1"/>
</dbReference>
<sequence length="51" mass="5603">MITKSFSGSIRLKTGGHFINVKCDATSPSAAKKIIQSQYNVKSWAKQMASR</sequence>
<organism evidence="1 2">
    <name type="scientific">Gilvirhabdus luticola</name>
    <dbReference type="NCBI Taxonomy" id="3079858"/>
    <lineage>
        <taxon>Bacteria</taxon>
        <taxon>Pseudomonadati</taxon>
        <taxon>Bacteroidota</taxon>
        <taxon>Flavobacteriia</taxon>
        <taxon>Flavobacteriales</taxon>
        <taxon>Flavobacteriaceae</taxon>
        <taxon>Gilvirhabdus</taxon>
    </lineage>
</organism>